<accession>A0A9W6TEF5</accession>
<feature type="compositionally biased region" description="Basic and acidic residues" evidence="1">
    <location>
        <begin position="265"/>
        <end position="307"/>
    </location>
</feature>
<gene>
    <name evidence="2" type="ORF">Plil01_000315800</name>
</gene>
<evidence type="ECO:0000313" key="3">
    <source>
        <dbReference type="Proteomes" id="UP001165083"/>
    </source>
</evidence>
<sequence length="520" mass="58876">MSDRRRKRKTTNSFADDTVKDFHAVDPVQTRRRSDSSDHGSGIRHESWMSKVSIAMSTRIFSGGKKLSGSRSTQVMPISGVASDNTKRSAGRVSSSSISSSQEQETQQASCLTPHGDQHTLRLVASEKTLTTSTTDTPSPMTSFGECPSVTCDVAPDDSEGSHEDDQESRWSLNGSTFRRGDSRRRGNRREPSSAIVQKVRPGGDEDEDGDDEVTYHFSRVRVASIPSGTIRHREARDDTDGEVNVQDAAPILKEFFSKSVSVSKEQRQHQREQRREMVYRESKERQDKLREQTELERIASEESSRKQKVEQLRRLNQQRRLELLRDASSARKDLLERIQEENNKYMAERERWENDFEDEMRVLSDAFRKARTTDENRPMTVAGPAVPEAMSQLERDASNFEKRVKTAQPALASMPSRTRQSGRPSTSGSTPCGFDFNLSSPLFDTCEVLALEDSKEVIDIFGGEDQLNDLFPRQTNTSVETDRILHPDLDLDLDQLLGEREKLLLRVAAIDRMVQTQQL</sequence>
<feature type="compositionally biased region" description="Acidic residues" evidence="1">
    <location>
        <begin position="155"/>
        <end position="167"/>
    </location>
</feature>
<feature type="compositionally biased region" description="Polar residues" evidence="1">
    <location>
        <begin position="416"/>
        <end position="430"/>
    </location>
</feature>
<dbReference type="AlphaFoldDB" id="A0A9W6TEF5"/>
<reference evidence="2" key="1">
    <citation type="submission" date="2023-04" db="EMBL/GenBank/DDBJ databases">
        <title>Phytophthora lilii NBRC 32176.</title>
        <authorList>
            <person name="Ichikawa N."/>
            <person name="Sato H."/>
            <person name="Tonouchi N."/>
        </authorList>
    </citation>
    <scope>NUCLEOTIDE SEQUENCE</scope>
    <source>
        <strain evidence="2">NBRC 32176</strain>
    </source>
</reference>
<feature type="compositionally biased region" description="Basic and acidic residues" evidence="1">
    <location>
        <begin position="32"/>
        <end position="48"/>
    </location>
</feature>
<dbReference type="OrthoDB" id="76168at2759"/>
<feature type="compositionally biased region" description="Basic residues" evidence="1">
    <location>
        <begin position="1"/>
        <end position="10"/>
    </location>
</feature>
<proteinExistence type="predicted"/>
<protein>
    <submittedName>
        <fullName evidence="2">Unnamed protein product</fullName>
    </submittedName>
</protein>
<feature type="region of interest" description="Disordered" evidence="1">
    <location>
        <begin position="1"/>
        <end position="49"/>
    </location>
</feature>
<feature type="region of interest" description="Disordered" evidence="1">
    <location>
        <begin position="62"/>
        <end position="213"/>
    </location>
</feature>
<organism evidence="2 3">
    <name type="scientific">Phytophthora lilii</name>
    <dbReference type="NCBI Taxonomy" id="2077276"/>
    <lineage>
        <taxon>Eukaryota</taxon>
        <taxon>Sar</taxon>
        <taxon>Stramenopiles</taxon>
        <taxon>Oomycota</taxon>
        <taxon>Peronosporomycetes</taxon>
        <taxon>Peronosporales</taxon>
        <taxon>Peronosporaceae</taxon>
        <taxon>Phytophthora</taxon>
    </lineage>
</organism>
<feature type="region of interest" description="Disordered" evidence="1">
    <location>
        <begin position="261"/>
        <end position="307"/>
    </location>
</feature>
<comment type="caution">
    <text evidence="2">The sequence shown here is derived from an EMBL/GenBank/DDBJ whole genome shotgun (WGS) entry which is preliminary data.</text>
</comment>
<evidence type="ECO:0000256" key="1">
    <source>
        <dbReference type="SAM" id="MobiDB-lite"/>
    </source>
</evidence>
<name>A0A9W6TEF5_9STRA</name>
<feature type="region of interest" description="Disordered" evidence="1">
    <location>
        <begin position="408"/>
        <end position="430"/>
    </location>
</feature>
<feature type="compositionally biased region" description="Low complexity" evidence="1">
    <location>
        <begin position="94"/>
        <end position="110"/>
    </location>
</feature>
<evidence type="ECO:0000313" key="2">
    <source>
        <dbReference type="EMBL" id="GMF12563.1"/>
    </source>
</evidence>
<feature type="compositionally biased region" description="Low complexity" evidence="1">
    <location>
        <begin position="129"/>
        <end position="143"/>
    </location>
</feature>
<keyword evidence="3" id="KW-1185">Reference proteome</keyword>
<dbReference type="EMBL" id="BSXW01000124">
    <property type="protein sequence ID" value="GMF12563.1"/>
    <property type="molecule type" value="Genomic_DNA"/>
</dbReference>
<feature type="compositionally biased region" description="Basic and acidic residues" evidence="1">
    <location>
        <begin position="179"/>
        <end position="192"/>
    </location>
</feature>
<dbReference type="Proteomes" id="UP001165083">
    <property type="component" value="Unassembled WGS sequence"/>
</dbReference>